<proteinExistence type="predicted"/>
<feature type="transmembrane region" description="Helical" evidence="2">
    <location>
        <begin position="109"/>
        <end position="129"/>
    </location>
</feature>
<dbReference type="AlphaFoldDB" id="A0A8S1ITQ3"/>
<keyword evidence="4" id="KW-1185">Reference proteome</keyword>
<keyword evidence="2" id="KW-1133">Transmembrane helix</keyword>
<sequence length="319" mass="33420">MEPRLSMASHGRGMAPKRPHPGRTHLSGRPGALRGYGLQCASKAGGRGSAWRGVGRLSGRYPMFAHTPLPLSRMAGPPERWRDVSVAATAAAAVASAPPVVWVQWVLGIAAAVTALSLSIFLFAALSTLKAMRSAAIRAEALMCLLEAELPDTMSAVRLSSLEVSDCVEEFTGLGADLGAGLRASANAVSAAEKGLIQAAGMVKEKVVPALQQQAPVAREKLEASLKQRADMSYTRPLVTQAAHGTRERLRAARTLLNALDISGKALGVLRATRGRSTQPQSALKLGSQNLTGTTSSEDVDQGDEEEGVSSEEGEKVPV</sequence>
<accession>A0A8S1ITQ3</accession>
<reference evidence="3" key="1">
    <citation type="submission" date="2020-12" db="EMBL/GenBank/DDBJ databases">
        <authorList>
            <person name="Iha C."/>
        </authorList>
    </citation>
    <scope>NUCLEOTIDE SEQUENCE</scope>
</reference>
<feature type="compositionally biased region" description="Polar residues" evidence="1">
    <location>
        <begin position="275"/>
        <end position="295"/>
    </location>
</feature>
<evidence type="ECO:0000256" key="2">
    <source>
        <dbReference type="SAM" id="Phobius"/>
    </source>
</evidence>
<feature type="compositionally biased region" description="Acidic residues" evidence="1">
    <location>
        <begin position="298"/>
        <end position="312"/>
    </location>
</feature>
<dbReference type="PANTHER" id="PTHR33825:SF5">
    <property type="entry name" value="TRANSMEMBRANE PROTEIN"/>
    <property type="match status" value="1"/>
</dbReference>
<dbReference type="EMBL" id="CAJHUC010000595">
    <property type="protein sequence ID" value="CAD7697033.1"/>
    <property type="molecule type" value="Genomic_DNA"/>
</dbReference>
<keyword evidence="2" id="KW-0812">Transmembrane</keyword>
<protein>
    <submittedName>
        <fullName evidence="3">Uncharacterized protein</fullName>
    </submittedName>
</protein>
<feature type="region of interest" description="Disordered" evidence="1">
    <location>
        <begin position="1"/>
        <end position="28"/>
    </location>
</feature>
<comment type="caution">
    <text evidence="3">The sequence shown here is derived from an EMBL/GenBank/DDBJ whole genome shotgun (WGS) entry which is preliminary data.</text>
</comment>
<organism evidence="3 4">
    <name type="scientific">Ostreobium quekettii</name>
    <dbReference type="NCBI Taxonomy" id="121088"/>
    <lineage>
        <taxon>Eukaryota</taxon>
        <taxon>Viridiplantae</taxon>
        <taxon>Chlorophyta</taxon>
        <taxon>core chlorophytes</taxon>
        <taxon>Ulvophyceae</taxon>
        <taxon>TCBD clade</taxon>
        <taxon>Bryopsidales</taxon>
        <taxon>Ostreobineae</taxon>
        <taxon>Ostreobiaceae</taxon>
        <taxon>Ostreobium</taxon>
    </lineage>
</organism>
<dbReference type="PANTHER" id="PTHR33825">
    <property type="entry name" value="CHITINASE-LIKE PROTEIN"/>
    <property type="match status" value="1"/>
</dbReference>
<evidence type="ECO:0000313" key="4">
    <source>
        <dbReference type="Proteomes" id="UP000708148"/>
    </source>
</evidence>
<dbReference type="Proteomes" id="UP000708148">
    <property type="component" value="Unassembled WGS sequence"/>
</dbReference>
<gene>
    <name evidence="3" type="ORF">OSTQU699_LOCUS2394</name>
</gene>
<evidence type="ECO:0000256" key="1">
    <source>
        <dbReference type="SAM" id="MobiDB-lite"/>
    </source>
</evidence>
<feature type="region of interest" description="Disordered" evidence="1">
    <location>
        <begin position="273"/>
        <end position="319"/>
    </location>
</feature>
<evidence type="ECO:0000313" key="3">
    <source>
        <dbReference type="EMBL" id="CAD7697033.1"/>
    </source>
</evidence>
<keyword evidence="2" id="KW-0472">Membrane</keyword>
<dbReference type="OrthoDB" id="1923031at2759"/>
<name>A0A8S1ITQ3_9CHLO</name>